<dbReference type="Gene3D" id="4.10.320.10">
    <property type="entry name" value="E3-binding domain"/>
    <property type="match status" value="1"/>
</dbReference>
<feature type="domain" description="Lsr2 DNA-binding" evidence="4">
    <location>
        <begin position="74"/>
        <end position="109"/>
    </location>
</feature>
<feature type="domain" description="Lsr2 dimerization" evidence="3">
    <location>
        <begin position="1"/>
        <end position="58"/>
    </location>
</feature>
<dbReference type="RefSeq" id="WP_316002128.1">
    <property type="nucleotide sequence ID" value="NZ_JAWDIU010000008.1"/>
</dbReference>
<keyword evidence="1" id="KW-0238">DNA-binding</keyword>
<reference evidence="5 6" key="1">
    <citation type="submission" date="2023-09" db="EMBL/GenBank/DDBJ databases">
        <title>Microbacterium fusihabitans sp. nov., Microbacterium phycihabitans sp. nov., and Microbacterium cervinum sp. nov., isolated from dried seaweeds of beach.</title>
        <authorList>
            <person name="Lee S.D."/>
        </authorList>
    </citation>
    <scope>NUCLEOTIDE SEQUENCE [LARGE SCALE GENOMIC DNA]</scope>
    <source>
        <strain evidence="5 6">KSW2-21</strain>
    </source>
</reference>
<gene>
    <name evidence="5" type="ORF">RWH43_17380</name>
</gene>
<comment type="caution">
    <text evidence="5">The sequence shown here is derived from an EMBL/GenBank/DDBJ whole genome shotgun (WGS) entry which is preliminary data.</text>
</comment>
<dbReference type="Proteomes" id="UP001256673">
    <property type="component" value="Unassembled WGS sequence"/>
</dbReference>
<dbReference type="EMBL" id="JAWDIU010000008">
    <property type="protein sequence ID" value="MDU0328535.1"/>
    <property type="molecule type" value="Genomic_DNA"/>
</dbReference>
<dbReference type="Gene3D" id="3.30.60.230">
    <property type="entry name" value="Lsr2, dimerization domain"/>
    <property type="match status" value="1"/>
</dbReference>
<proteinExistence type="predicted"/>
<accession>A0ABU3S160</accession>
<evidence type="ECO:0000256" key="2">
    <source>
        <dbReference type="SAM" id="MobiDB-lite"/>
    </source>
</evidence>
<dbReference type="InterPro" id="IPR042261">
    <property type="entry name" value="Lsr2-like_dimerization"/>
</dbReference>
<evidence type="ECO:0000259" key="3">
    <source>
        <dbReference type="Pfam" id="PF11774"/>
    </source>
</evidence>
<evidence type="ECO:0000259" key="4">
    <source>
        <dbReference type="Pfam" id="PF23359"/>
    </source>
</evidence>
<evidence type="ECO:0000313" key="5">
    <source>
        <dbReference type="EMBL" id="MDU0328535.1"/>
    </source>
</evidence>
<dbReference type="Pfam" id="PF11774">
    <property type="entry name" value="Lsr2"/>
    <property type="match status" value="1"/>
</dbReference>
<feature type="region of interest" description="Disordered" evidence="2">
    <location>
        <begin position="55"/>
        <end position="76"/>
    </location>
</feature>
<protein>
    <submittedName>
        <fullName evidence="5">Lsr2 family protein</fullName>
    </submittedName>
</protein>
<dbReference type="InterPro" id="IPR036625">
    <property type="entry name" value="E3-bd_dom_sf"/>
</dbReference>
<keyword evidence="6" id="KW-1185">Reference proteome</keyword>
<evidence type="ECO:0000313" key="6">
    <source>
        <dbReference type="Proteomes" id="UP001256673"/>
    </source>
</evidence>
<dbReference type="Pfam" id="PF23359">
    <property type="entry name" value="Lsr2_DNA-bd"/>
    <property type="match status" value="1"/>
</dbReference>
<organism evidence="5 6">
    <name type="scientific">Microbacterium algihabitans</name>
    <dbReference type="NCBI Taxonomy" id="3075992"/>
    <lineage>
        <taxon>Bacteria</taxon>
        <taxon>Bacillati</taxon>
        <taxon>Actinomycetota</taxon>
        <taxon>Actinomycetes</taxon>
        <taxon>Micrococcales</taxon>
        <taxon>Microbacteriaceae</taxon>
        <taxon>Microbacterium</taxon>
    </lineage>
</organism>
<feature type="compositionally biased region" description="Polar residues" evidence="2">
    <location>
        <begin position="67"/>
        <end position="76"/>
    </location>
</feature>
<sequence length="110" mass="12050">MATKYITQTVDDLDGTVIEDAETLTFSVDGRAYEIDLSADNAQQLRDAFAPYISAGRPSRSERGTARRNQTAPSRQNLAAIRAWAGDNGYTVSSRGRVPHEVIEAYNNAN</sequence>
<name>A0ABU3S160_9MICO</name>
<evidence type="ECO:0000256" key="1">
    <source>
        <dbReference type="ARBA" id="ARBA00023125"/>
    </source>
</evidence>
<dbReference type="InterPro" id="IPR055370">
    <property type="entry name" value="Lsr2_DNA-bd"/>
</dbReference>
<dbReference type="InterPro" id="IPR024412">
    <property type="entry name" value="Lsr2_dim_dom"/>
</dbReference>